<dbReference type="GO" id="GO:0004040">
    <property type="term" value="F:amidase activity"/>
    <property type="evidence" value="ECO:0007669"/>
    <property type="project" value="InterPro"/>
</dbReference>
<dbReference type="Pfam" id="PF05382">
    <property type="entry name" value="Amidase_5"/>
    <property type="match status" value="1"/>
</dbReference>
<evidence type="ECO:0000256" key="2">
    <source>
        <dbReference type="ARBA" id="ARBA00010266"/>
    </source>
</evidence>
<dbReference type="AlphaFoldDB" id="A0A0X8FCN2"/>
<dbReference type="InterPro" id="IPR038765">
    <property type="entry name" value="Papain-like_cys_pep_sf"/>
</dbReference>
<feature type="domain" description="NlpC/P60" evidence="6">
    <location>
        <begin position="170"/>
        <end position="313"/>
    </location>
</feature>
<protein>
    <recommendedName>
        <fullName evidence="6">NlpC/P60 domain-containing protein</fullName>
    </recommendedName>
</protein>
<dbReference type="Proteomes" id="UP000069912">
    <property type="component" value="Chromosome"/>
</dbReference>
<dbReference type="SUPFAM" id="SSF54001">
    <property type="entry name" value="Cysteine proteinases"/>
    <property type="match status" value="1"/>
</dbReference>
<keyword evidence="3" id="KW-0645">Protease</keyword>
<dbReference type="PROSITE" id="PS51935">
    <property type="entry name" value="NLPC_P60"/>
    <property type="match status" value="1"/>
</dbReference>
<comment type="similarity">
    <text evidence="1">Belongs to the peptidase C40 family.</text>
</comment>
<reference evidence="8" key="2">
    <citation type="submission" date="2016-01" db="EMBL/GenBank/DDBJ databases">
        <title>Six Aerococcus type strain genome sequencing and assembly using PacBio and Illumina Hiseq.</title>
        <authorList>
            <person name="Carkaci D."/>
            <person name="Dargis R."/>
            <person name="Nielsen X.C."/>
            <person name="Skovgaard O."/>
            <person name="Fuursted K."/>
            <person name="Christensen J.J."/>
        </authorList>
    </citation>
    <scope>NUCLEOTIDE SEQUENCE [LARGE SCALE GENOMIC DNA]</scope>
    <source>
        <strain evidence="8">CCUG43001</strain>
    </source>
</reference>
<dbReference type="InterPro" id="IPR002901">
    <property type="entry name" value="MGlyc_endo_b_GlcNAc-like_dom"/>
</dbReference>
<evidence type="ECO:0000256" key="3">
    <source>
        <dbReference type="ARBA" id="ARBA00022670"/>
    </source>
</evidence>
<dbReference type="GeneID" id="92904219"/>
<dbReference type="InterPro" id="IPR051056">
    <property type="entry name" value="Glycosyl_Hydrolase_73"/>
</dbReference>
<evidence type="ECO:0000256" key="5">
    <source>
        <dbReference type="ARBA" id="ARBA00022807"/>
    </source>
</evidence>
<gene>
    <name evidence="7" type="ORF">AWM72_09070</name>
</gene>
<proteinExistence type="inferred from homology"/>
<dbReference type="InterPro" id="IPR000064">
    <property type="entry name" value="NLP_P60_dom"/>
</dbReference>
<dbReference type="InterPro" id="IPR008044">
    <property type="entry name" value="Phage_lysin"/>
</dbReference>
<dbReference type="PRINTS" id="PR01002">
    <property type="entry name" value="FLGFLGJ"/>
</dbReference>
<name>A0A0X8FCN2_9LACT</name>
<dbReference type="Gene3D" id="3.90.1720.10">
    <property type="entry name" value="endopeptidase domain like (from Nostoc punctiforme)"/>
    <property type="match status" value="1"/>
</dbReference>
<sequence length="518" mass="57313">MQAFQTDFLNAIKPGVIAEWSTSKVLPSVTAAQAILESDWGRSKLGAPPNHNLFGVKSGSNWTGQVVYMNTREVGAGGSYWVNAGFRKYASWADSIKDRTNFFQGSSWARNNYRAVIGETDYKKACWALKNAGYATDPNYAPSLIRVIESYNLQSWDKQIDKTGYVEVVSGKIDKLIEWFEQRKGKVGYSMVARGGPNSYDCSSAVYSALIYAGFLPQGTALGSTEDLYALEGSLLIPINADEKQRGDIFVSGIKGNSGWSNGHTGVYYGNGQIIHCTVGPGTQGIMITPLSGWLGGPPTYWYRLKGAREQKIAGPSVSPGADNKTEEITVSDVNNSFTNIFNNELLRRYGAITKVKYYDNVSDPALLKEMAETDLLQQFIDQSEVNLSVANLQLLYPSEYKSINLNDYVVVNNPLFGDQGATMQCVKKTIDIVNIEKSNYVLGHKIANASDYWSERGVRDFMSFKNDLAYLKGYIATLERGATAYSNRFTAIDKRIDEIKELAENNKNIVERNEGGQ</sequence>
<accession>A0A0X8FCN2</accession>
<reference evidence="7 8" key="1">
    <citation type="journal article" date="2016" name="Genome Announc.">
        <title>Complete Genome Sequences of Aerococcus christensenii CCUG 28831T, Aerococcus sanguinicola CCUG 43001T, Aerococcus urinae CCUG 36881T, Aerococcus urinaeequi CCUG 28094T, Aerococcus urinaehominis CCUG 42038 BT, and Aerococcus viridans CCUG 4311T.</title>
        <authorList>
            <person name="Carkaci D."/>
            <person name="Dargis R."/>
            <person name="Nielsen X.C."/>
            <person name="Skovgaard O."/>
            <person name="Fuursted K."/>
            <person name="Christensen J.J."/>
        </authorList>
    </citation>
    <scope>NUCLEOTIDE SEQUENCE [LARGE SCALE GENOMIC DNA]</scope>
    <source>
        <strain evidence="7 8">CCUG43001</strain>
    </source>
</reference>
<dbReference type="SMART" id="SM00047">
    <property type="entry name" value="LYZ2"/>
    <property type="match status" value="1"/>
</dbReference>
<dbReference type="Pfam" id="PF01832">
    <property type="entry name" value="Glucosaminidase"/>
    <property type="match status" value="1"/>
</dbReference>
<dbReference type="EMBL" id="CP014160">
    <property type="protein sequence ID" value="AMB94895.1"/>
    <property type="molecule type" value="Genomic_DNA"/>
</dbReference>
<dbReference type="PANTHER" id="PTHR33308">
    <property type="entry name" value="PEPTIDOGLYCAN HYDROLASE FLGJ"/>
    <property type="match status" value="1"/>
</dbReference>
<dbReference type="PANTHER" id="PTHR33308:SF10">
    <property type="entry name" value="EXO-GLUCOSAMINIDASE LYTG"/>
    <property type="match status" value="1"/>
</dbReference>
<dbReference type="Gene3D" id="1.10.530.10">
    <property type="match status" value="1"/>
</dbReference>
<evidence type="ECO:0000256" key="1">
    <source>
        <dbReference type="ARBA" id="ARBA00007074"/>
    </source>
</evidence>
<keyword evidence="8" id="KW-1185">Reference proteome</keyword>
<organism evidence="7 8">
    <name type="scientific">Aerococcus sanguinicola</name>
    <dbReference type="NCBI Taxonomy" id="119206"/>
    <lineage>
        <taxon>Bacteria</taxon>
        <taxon>Bacillati</taxon>
        <taxon>Bacillota</taxon>
        <taxon>Bacilli</taxon>
        <taxon>Lactobacillales</taxon>
        <taxon>Aerococcaceae</taxon>
        <taxon>Aerococcus</taxon>
    </lineage>
</organism>
<dbReference type="KEGG" id="asan:AWM72_09070"/>
<evidence type="ECO:0000259" key="6">
    <source>
        <dbReference type="PROSITE" id="PS51935"/>
    </source>
</evidence>
<dbReference type="RefSeq" id="WP_067976424.1">
    <property type="nucleotide sequence ID" value="NZ_CAJHKM010000003.1"/>
</dbReference>
<dbReference type="GO" id="GO:0006508">
    <property type="term" value="P:proteolysis"/>
    <property type="evidence" value="ECO:0007669"/>
    <property type="project" value="UniProtKB-KW"/>
</dbReference>
<keyword evidence="5" id="KW-0788">Thiol protease</keyword>
<evidence type="ECO:0000313" key="8">
    <source>
        <dbReference type="Proteomes" id="UP000069912"/>
    </source>
</evidence>
<dbReference type="Gene3D" id="4.10.80.30">
    <property type="entry name" value="DNA polymerase, domain 6"/>
    <property type="match status" value="1"/>
</dbReference>
<dbReference type="GO" id="GO:0008234">
    <property type="term" value="F:cysteine-type peptidase activity"/>
    <property type="evidence" value="ECO:0007669"/>
    <property type="project" value="UniProtKB-KW"/>
</dbReference>
<evidence type="ECO:0000313" key="7">
    <source>
        <dbReference type="EMBL" id="AMB94895.1"/>
    </source>
</evidence>
<evidence type="ECO:0000256" key="4">
    <source>
        <dbReference type="ARBA" id="ARBA00022801"/>
    </source>
</evidence>
<keyword evidence="4" id="KW-0378">Hydrolase</keyword>
<comment type="similarity">
    <text evidence="2">Belongs to the glycosyl hydrolase 73 family.</text>
</comment>